<keyword evidence="2" id="KW-1185">Reference proteome</keyword>
<proteinExistence type="predicted"/>
<name>A0A915I8B5_ROMCU</name>
<dbReference type="WBParaSite" id="nRc.2.0.1.t09575-RA">
    <property type="protein sequence ID" value="nRc.2.0.1.t09575-RA"/>
    <property type="gene ID" value="nRc.2.0.1.g09575"/>
</dbReference>
<reference evidence="3" key="1">
    <citation type="submission" date="2022-11" db="UniProtKB">
        <authorList>
            <consortium name="WormBaseParasite"/>
        </authorList>
    </citation>
    <scope>IDENTIFICATION</scope>
</reference>
<dbReference type="Proteomes" id="UP000887565">
    <property type="component" value="Unplaced"/>
</dbReference>
<dbReference type="AlphaFoldDB" id="A0A915I8B5"/>
<protein>
    <submittedName>
        <fullName evidence="3">Uncharacterized protein</fullName>
    </submittedName>
</protein>
<organism evidence="2 3">
    <name type="scientific">Romanomermis culicivorax</name>
    <name type="common">Nematode worm</name>
    <dbReference type="NCBI Taxonomy" id="13658"/>
    <lineage>
        <taxon>Eukaryota</taxon>
        <taxon>Metazoa</taxon>
        <taxon>Ecdysozoa</taxon>
        <taxon>Nematoda</taxon>
        <taxon>Enoplea</taxon>
        <taxon>Dorylaimia</taxon>
        <taxon>Mermithida</taxon>
        <taxon>Mermithoidea</taxon>
        <taxon>Mermithidae</taxon>
        <taxon>Romanomermis</taxon>
    </lineage>
</organism>
<evidence type="ECO:0000313" key="3">
    <source>
        <dbReference type="WBParaSite" id="nRc.2.0.1.t09575-RA"/>
    </source>
</evidence>
<feature type="region of interest" description="Disordered" evidence="1">
    <location>
        <begin position="1"/>
        <end position="36"/>
    </location>
</feature>
<accession>A0A915I8B5</accession>
<evidence type="ECO:0000256" key="1">
    <source>
        <dbReference type="SAM" id="MobiDB-lite"/>
    </source>
</evidence>
<sequence length="100" mass="11407">MLFSSGTDKETVTLKSTSDEKRGSTGDEPIPKGRIDHNQVPVFIDSLKNRKVADGEKVVLTAKLLCHASTEVTWLKVRQRLYRIYQSKHQNLKLLRKCPK</sequence>
<evidence type="ECO:0000313" key="2">
    <source>
        <dbReference type="Proteomes" id="UP000887565"/>
    </source>
</evidence>
<feature type="compositionally biased region" description="Basic and acidic residues" evidence="1">
    <location>
        <begin position="7"/>
        <end position="36"/>
    </location>
</feature>